<protein>
    <submittedName>
        <fullName evidence="1">Uncharacterized protein</fullName>
    </submittedName>
</protein>
<sequence length="74" mass="7775">MAKKIFIYSSGEVKKMSPNCKLSASSLDGDEGTIMLGKRGGGGGGIVRFISLLFGTWFRFGTSKIDALGGKKLG</sequence>
<evidence type="ECO:0000313" key="1">
    <source>
        <dbReference type="EMBL" id="CAK9152938.1"/>
    </source>
</evidence>
<comment type="caution">
    <text evidence="1">The sequence shown here is derived from an EMBL/GenBank/DDBJ whole genome shotgun (WGS) entry which is preliminary data.</text>
</comment>
<name>A0ABC8SD09_9AQUA</name>
<accession>A0ABC8SD09</accession>
<gene>
    <name evidence="1" type="ORF">ILEXP_LOCUS21165</name>
</gene>
<organism evidence="1 2">
    <name type="scientific">Ilex paraguariensis</name>
    <name type="common">yerba mate</name>
    <dbReference type="NCBI Taxonomy" id="185542"/>
    <lineage>
        <taxon>Eukaryota</taxon>
        <taxon>Viridiplantae</taxon>
        <taxon>Streptophyta</taxon>
        <taxon>Embryophyta</taxon>
        <taxon>Tracheophyta</taxon>
        <taxon>Spermatophyta</taxon>
        <taxon>Magnoliopsida</taxon>
        <taxon>eudicotyledons</taxon>
        <taxon>Gunneridae</taxon>
        <taxon>Pentapetalae</taxon>
        <taxon>asterids</taxon>
        <taxon>campanulids</taxon>
        <taxon>Aquifoliales</taxon>
        <taxon>Aquifoliaceae</taxon>
        <taxon>Ilex</taxon>
    </lineage>
</organism>
<dbReference type="AlphaFoldDB" id="A0ABC8SD09"/>
<dbReference type="Proteomes" id="UP001642360">
    <property type="component" value="Unassembled WGS sequence"/>
</dbReference>
<keyword evidence="2" id="KW-1185">Reference proteome</keyword>
<reference evidence="1 2" key="1">
    <citation type="submission" date="2024-02" db="EMBL/GenBank/DDBJ databases">
        <authorList>
            <person name="Vignale AGUSTIN F."/>
            <person name="Sosa J E."/>
            <person name="Modenutti C."/>
        </authorList>
    </citation>
    <scope>NUCLEOTIDE SEQUENCE [LARGE SCALE GENOMIC DNA]</scope>
</reference>
<proteinExistence type="predicted"/>
<evidence type="ECO:0000313" key="2">
    <source>
        <dbReference type="Proteomes" id="UP001642360"/>
    </source>
</evidence>
<dbReference type="EMBL" id="CAUOFW020002311">
    <property type="protein sequence ID" value="CAK9152938.1"/>
    <property type="molecule type" value="Genomic_DNA"/>
</dbReference>